<dbReference type="GO" id="GO:0022857">
    <property type="term" value="F:transmembrane transporter activity"/>
    <property type="evidence" value="ECO:0007669"/>
    <property type="project" value="TreeGrafter"/>
</dbReference>
<keyword evidence="6 7" id="KW-0472">Membrane</keyword>
<dbReference type="OrthoDB" id="9772674at2"/>
<dbReference type="GO" id="GO:0005886">
    <property type="term" value="C:plasma membrane"/>
    <property type="evidence" value="ECO:0007669"/>
    <property type="project" value="UniProtKB-SubCell"/>
</dbReference>
<dbReference type="AlphaFoldDB" id="A0A6I5ZPQ8"/>
<keyword evidence="10" id="KW-1185">Reference proteome</keyword>
<accession>A0A6I5ZPQ8</accession>
<feature type="transmembrane region" description="Helical" evidence="7">
    <location>
        <begin position="51"/>
        <end position="76"/>
    </location>
</feature>
<dbReference type="EMBL" id="CP046244">
    <property type="protein sequence ID" value="QGP91511.1"/>
    <property type="molecule type" value="Genomic_DNA"/>
</dbReference>
<feature type="transmembrane region" description="Helical" evidence="7">
    <location>
        <begin position="307"/>
        <end position="333"/>
    </location>
</feature>
<dbReference type="NCBIfam" id="TIGR00786">
    <property type="entry name" value="dctM"/>
    <property type="match status" value="1"/>
</dbReference>
<evidence type="ECO:0000256" key="1">
    <source>
        <dbReference type="ARBA" id="ARBA00004429"/>
    </source>
</evidence>
<dbReference type="InterPro" id="IPR010656">
    <property type="entry name" value="DctM"/>
</dbReference>
<evidence type="ECO:0000256" key="7">
    <source>
        <dbReference type="SAM" id="Phobius"/>
    </source>
</evidence>
<evidence type="ECO:0000256" key="5">
    <source>
        <dbReference type="ARBA" id="ARBA00022989"/>
    </source>
</evidence>
<evidence type="ECO:0000313" key="10">
    <source>
        <dbReference type="Proteomes" id="UP000425916"/>
    </source>
</evidence>
<dbReference type="RefSeq" id="WP_156272035.1">
    <property type="nucleotide sequence ID" value="NZ_CP046244.1"/>
</dbReference>
<dbReference type="PIRSF" id="PIRSF006066">
    <property type="entry name" value="HI0050"/>
    <property type="match status" value="1"/>
</dbReference>
<evidence type="ECO:0000256" key="4">
    <source>
        <dbReference type="ARBA" id="ARBA00022692"/>
    </source>
</evidence>
<dbReference type="InterPro" id="IPR004681">
    <property type="entry name" value="TRAP_DctM"/>
</dbReference>
<feature type="domain" description="TRAP C4-dicarboxylate transport system permease DctM subunit" evidence="8">
    <location>
        <begin position="12"/>
        <end position="423"/>
    </location>
</feature>
<feature type="transmembrane region" description="Helical" evidence="7">
    <location>
        <begin position="96"/>
        <end position="116"/>
    </location>
</feature>
<keyword evidence="2" id="KW-1003">Cell membrane</keyword>
<keyword evidence="3" id="KW-0997">Cell inner membrane</keyword>
<feature type="transmembrane region" description="Helical" evidence="7">
    <location>
        <begin position="365"/>
        <end position="388"/>
    </location>
</feature>
<protein>
    <submittedName>
        <fullName evidence="9">C4-dicarboxylate TRAP transporter large permease protein DctM</fullName>
    </submittedName>
</protein>
<evidence type="ECO:0000256" key="2">
    <source>
        <dbReference type="ARBA" id="ARBA00022475"/>
    </source>
</evidence>
<feature type="transmembrane region" description="Helical" evidence="7">
    <location>
        <begin position="220"/>
        <end position="239"/>
    </location>
</feature>
<feature type="transmembrane region" description="Helical" evidence="7">
    <location>
        <begin position="137"/>
        <end position="156"/>
    </location>
</feature>
<dbReference type="PANTHER" id="PTHR33362">
    <property type="entry name" value="SIALIC ACID TRAP TRANSPORTER PERMEASE PROTEIN SIAT-RELATED"/>
    <property type="match status" value="1"/>
</dbReference>
<proteinExistence type="predicted"/>
<dbReference type="PANTHER" id="PTHR33362:SF5">
    <property type="entry name" value="C4-DICARBOXYLATE TRAP TRANSPORTER LARGE PERMEASE PROTEIN DCTM"/>
    <property type="match status" value="1"/>
</dbReference>
<sequence length="433" mass="45790">MTPLEVGIIGIIALLLLIFSGISVGVAMAVVGFLGFAYISGWEPAMGVLKTVPYTTAASFVMSVIPLFVLMGQLAFHSGISNDLFKTANKWLGHLPGGMAMASIAASAGFAAVCGSSPATTATVGAISLPEMTKLKYNRGFAAAAVAAGGTLGILIPPSNGFILYGVIAEQSIGKLFLAGIIPGVILAALYMVTIYLVAVRNPALAPQGPVTPWGEKLVSLKNSWAMIVLFGGIMGGILSGVFTANEAAAIGAFGALLFFLLRRKLNKENVVACLTETMNTSAMIFLVLIGANIFGYFLTVTTLPQALASFLASLPVSRYVIFIGIMTIYLFLGCIMDSLAMVVITTPIFFPVVMNLGFDPIWYGVMMVVAMEMGQITPPVGINLFVITGVAKDVPMHVIFRYIAPFVVTLIVFMFIMIAFPQTALYLPHLVR</sequence>
<organism evidence="9 10">
    <name type="scientific">Neomoorella glycerini</name>
    <dbReference type="NCBI Taxonomy" id="55779"/>
    <lineage>
        <taxon>Bacteria</taxon>
        <taxon>Bacillati</taxon>
        <taxon>Bacillota</taxon>
        <taxon>Clostridia</taxon>
        <taxon>Neomoorellales</taxon>
        <taxon>Neomoorellaceae</taxon>
        <taxon>Neomoorella</taxon>
    </lineage>
</organism>
<name>A0A6I5ZPQ8_9FIRM</name>
<comment type="subcellular location">
    <subcellularLocation>
        <location evidence="1">Cell inner membrane</location>
        <topology evidence="1">Multi-pass membrane protein</topology>
    </subcellularLocation>
</comment>
<keyword evidence="5 7" id="KW-1133">Transmembrane helix</keyword>
<dbReference type="Pfam" id="PF06808">
    <property type="entry name" value="DctM"/>
    <property type="match status" value="1"/>
</dbReference>
<feature type="transmembrane region" description="Helical" evidence="7">
    <location>
        <begin position="176"/>
        <end position="199"/>
    </location>
</feature>
<dbReference type="Proteomes" id="UP000425916">
    <property type="component" value="Chromosome"/>
</dbReference>
<evidence type="ECO:0000259" key="8">
    <source>
        <dbReference type="Pfam" id="PF06808"/>
    </source>
</evidence>
<feature type="transmembrane region" description="Helical" evidence="7">
    <location>
        <begin position="6"/>
        <end position="39"/>
    </location>
</feature>
<evidence type="ECO:0000313" key="9">
    <source>
        <dbReference type="EMBL" id="QGP91511.1"/>
    </source>
</evidence>
<feature type="transmembrane region" description="Helical" evidence="7">
    <location>
        <begin position="400"/>
        <end position="421"/>
    </location>
</feature>
<keyword evidence="4 7" id="KW-0812">Transmembrane</keyword>
<evidence type="ECO:0000256" key="3">
    <source>
        <dbReference type="ARBA" id="ARBA00022519"/>
    </source>
</evidence>
<feature type="transmembrane region" description="Helical" evidence="7">
    <location>
        <begin position="283"/>
        <end position="301"/>
    </location>
</feature>
<evidence type="ECO:0000256" key="6">
    <source>
        <dbReference type="ARBA" id="ARBA00023136"/>
    </source>
</evidence>
<reference evidence="9 10" key="1">
    <citation type="submission" date="2019-11" db="EMBL/GenBank/DDBJ databases">
        <title>Genome sequence of Moorella glycerini DSM11254.</title>
        <authorList>
            <person name="Poehlein A."/>
            <person name="Boeer T."/>
            <person name="Daniel R."/>
        </authorList>
    </citation>
    <scope>NUCLEOTIDE SEQUENCE [LARGE SCALE GENOMIC DNA]</scope>
    <source>
        <strain evidence="9 10">DSM 11254</strain>
    </source>
</reference>
<gene>
    <name evidence="9" type="primary">dctM_2</name>
    <name evidence="9" type="ORF">MGLY_08460</name>
</gene>